<dbReference type="SUPFAM" id="SSF90229">
    <property type="entry name" value="CCCH zinc finger"/>
    <property type="match status" value="1"/>
</dbReference>
<feature type="region of interest" description="Disordered" evidence="6">
    <location>
        <begin position="248"/>
        <end position="278"/>
    </location>
</feature>
<evidence type="ECO:0000256" key="6">
    <source>
        <dbReference type="SAM" id="MobiDB-lite"/>
    </source>
</evidence>
<keyword evidence="1 4" id="KW-0479">Metal-binding</keyword>
<dbReference type="InterPro" id="IPR041367">
    <property type="entry name" value="Znf-CCCH_4"/>
</dbReference>
<dbReference type="PANTHER" id="PTHR47650:SF2">
    <property type="entry name" value="ZINC FINGER CCCH DOMAIN-CONTAINING PROTEIN 22"/>
    <property type="match status" value="1"/>
</dbReference>
<keyword evidence="5" id="KW-0175">Coiled coil</keyword>
<name>W1PAZ8_AMBTC</name>
<proteinExistence type="predicted"/>
<keyword evidence="2 4" id="KW-0863">Zinc-finger</keyword>
<feature type="compositionally biased region" description="Basic residues" evidence="6">
    <location>
        <begin position="363"/>
        <end position="376"/>
    </location>
</feature>
<accession>W1PAZ8</accession>
<dbReference type="Gramene" id="ERN07087">
    <property type="protein sequence ID" value="ERN07087"/>
    <property type="gene ID" value="AMTR_s00019p00079600"/>
</dbReference>
<dbReference type="Proteomes" id="UP000017836">
    <property type="component" value="Unassembled WGS sequence"/>
</dbReference>
<keyword evidence="10" id="KW-1185">Reference proteome</keyword>
<evidence type="ECO:0000256" key="3">
    <source>
        <dbReference type="ARBA" id="ARBA00022833"/>
    </source>
</evidence>
<dbReference type="SMART" id="SM00356">
    <property type="entry name" value="ZnF_C3H1"/>
    <property type="match status" value="1"/>
</dbReference>
<dbReference type="GO" id="GO:0008270">
    <property type="term" value="F:zinc ion binding"/>
    <property type="evidence" value="ECO:0007669"/>
    <property type="project" value="UniProtKB-KW"/>
</dbReference>
<dbReference type="InterPro" id="IPR000571">
    <property type="entry name" value="Znf_CCCH"/>
</dbReference>
<dbReference type="AlphaFoldDB" id="W1PAZ8"/>
<dbReference type="HOGENOM" id="CLU_043217_0_0_1"/>
<reference evidence="10" key="1">
    <citation type="journal article" date="2013" name="Science">
        <title>The Amborella genome and the evolution of flowering plants.</title>
        <authorList>
            <consortium name="Amborella Genome Project"/>
        </authorList>
    </citation>
    <scope>NUCLEOTIDE SEQUENCE [LARGE SCALE GENOMIC DNA]</scope>
</reference>
<dbReference type="Pfam" id="PF18044">
    <property type="entry name" value="zf-CCCH_4"/>
    <property type="match status" value="1"/>
</dbReference>
<feature type="region of interest" description="Disordered" evidence="6">
    <location>
        <begin position="353"/>
        <end position="380"/>
    </location>
</feature>
<dbReference type="GO" id="GO:0003676">
    <property type="term" value="F:nucleic acid binding"/>
    <property type="evidence" value="ECO:0007669"/>
    <property type="project" value="InterPro"/>
</dbReference>
<sequence>MAEDDDGELEKQLELQLMEQKESLGAINDALVSDPQNPELIMVHEELIAAIKAAEEGLFHLKRSRLLLEANHLISGAGSDSNYQEVEPEPLEPSKVEAEPLEEKGFSVGARCRFRHTNGRWYDGHVIGIEGVHSAKISFSTPTSENMVICKFFLQQRCRFGNNCRLSHGVDMPLSSLKPYIPPIWRQSLVGSSVFALTDSQAGIWREAELESWDDGLKMGQVVFRDDGTHAKLGSDFLSLYEYAQLSNEEQETSSRGSETSDDEEDELGASPGGLGLSPNGVGFLQASSLRHGVQTETAVFAKWEVHTRGVASKMMANMGYREGMGLGSSGQGIVDPIPVKVLPPKQSLDYINGVEERETKREKKRSRGGRRKREKRYAEAQRAAKAEEEVANDVFGFINNQLAMQKENEREKLGRSEVKEREIKREDRRALVAYDEEVRELRNRVEKLEEMVERNRREKAVFEAASRKLNETRRALADAEAARAAVSNEVTRKEKEKRWLKF</sequence>
<evidence type="ECO:0000259" key="8">
    <source>
        <dbReference type="PROSITE" id="PS50174"/>
    </source>
</evidence>
<evidence type="ECO:0000256" key="1">
    <source>
        <dbReference type="ARBA" id="ARBA00022723"/>
    </source>
</evidence>
<dbReference type="InterPro" id="IPR036855">
    <property type="entry name" value="Znf_CCCH_sf"/>
</dbReference>
<evidence type="ECO:0000256" key="4">
    <source>
        <dbReference type="PROSITE-ProRule" id="PRU00723"/>
    </source>
</evidence>
<dbReference type="Pfam" id="PF01585">
    <property type="entry name" value="G-patch"/>
    <property type="match status" value="1"/>
</dbReference>
<dbReference type="KEGG" id="atr:18435303"/>
<feature type="region of interest" description="Disordered" evidence="6">
    <location>
        <begin position="78"/>
        <end position="100"/>
    </location>
</feature>
<evidence type="ECO:0000256" key="5">
    <source>
        <dbReference type="SAM" id="Coils"/>
    </source>
</evidence>
<dbReference type="Gene3D" id="2.30.30.1190">
    <property type="match status" value="1"/>
</dbReference>
<dbReference type="InterPro" id="IPR000467">
    <property type="entry name" value="G_patch_dom"/>
</dbReference>
<organism evidence="9 10">
    <name type="scientific">Amborella trichopoda</name>
    <dbReference type="NCBI Taxonomy" id="13333"/>
    <lineage>
        <taxon>Eukaryota</taxon>
        <taxon>Viridiplantae</taxon>
        <taxon>Streptophyta</taxon>
        <taxon>Embryophyta</taxon>
        <taxon>Tracheophyta</taxon>
        <taxon>Spermatophyta</taxon>
        <taxon>Magnoliopsida</taxon>
        <taxon>Amborellales</taxon>
        <taxon>Amborellaceae</taxon>
        <taxon>Amborella</taxon>
    </lineage>
</organism>
<dbReference type="STRING" id="13333.W1PAZ8"/>
<dbReference type="PROSITE" id="PS50174">
    <property type="entry name" value="G_PATCH"/>
    <property type="match status" value="1"/>
</dbReference>
<gene>
    <name evidence="9" type="ORF">AMTR_s00019p00079600</name>
</gene>
<evidence type="ECO:0008006" key="11">
    <source>
        <dbReference type="Google" id="ProtNLM"/>
    </source>
</evidence>
<dbReference type="PANTHER" id="PTHR47650">
    <property type="entry name" value="ZINC FINGER CCCH DOMAIN-CONTAINING PROTEIN 22"/>
    <property type="match status" value="1"/>
</dbReference>
<dbReference type="SMART" id="SM00443">
    <property type="entry name" value="G_patch"/>
    <property type="match status" value="1"/>
</dbReference>
<feature type="domain" description="G-patch" evidence="8">
    <location>
        <begin position="308"/>
        <end position="354"/>
    </location>
</feature>
<evidence type="ECO:0000259" key="7">
    <source>
        <dbReference type="PROSITE" id="PS50103"/>
    </source>
</evidence>
<feature type="zinc finger region" description="C3H1-type" evidence="4">
    <location>
        <begin position="144"/>
        <end position="171"/>
    </location>
</feature>
<keyword evidence="3 4" id="KW-0862">Zinc</keyword>
<evidence type="ECO:0000256" key="2">
    <source>
        <dbReference type="ARBA" id="ARBA00022771"/>
    </source>
</evidence>
<feature type="coiled-coil region" evidence="5">
    <location>
        <begin position="425"/>
        <end position="497"/>
    </location>
</feature>
<dbReference type="OMA" id="QYTRGIG"/>
<dbReference type="eggNOG" id="KOG2185">
    <property type="taxonomic scope" value="Eukaryota"/>
</dbReference>
<evidence type="ECO:0000313" key="9">
    <source>
        <dbReference type="EMBL" id="ERN07087.1"/>
    </source>
</evidence>
<protein>
    <recommendedName>
        <fullName evidence="11">Zinc finger CCCH domain-containing protein 18</fullName>
    </recommendedName>
</protein>
<evidence type="ECO:0000313" key="10">
    <source>
        <dbReference type="Proteomes" id="UP000017836"/>
    </source>
</evidence>
<dbReference type="PROSITE" id="PS50103">
    <property type="entry name" value="ZF_C3H1"/>
    <property type="match status" value="1"/>
</dbReference>
<dbReference type="OrthoDB" id="4822at2759"/>
<dbReference type="EMBL" id="KI393807">
    <property type="protein sequence ID" value="ERN07087.1"/>
    <property type="molecule type" value="Genomic_DNA"/>
</dbReference>
<feature type="domain" description="C3H1-type" evidence="7">
    <location>
        <begin position="144"/>
        <end position="171"/>
    </location>
</feature>